<organism evidence="2 3">
    <name type="scientific">Urochloa decumbens</name>
    <dbReference type="NCBI Taxonomy" id="240449"/>
    <lineage>
        <taxon>Eukaryota</taxon>
        <taxon>Viridiplantae</taxon>
        <taxon>Streptophyta</taxon>
        <taxon>Embryophyta</taxon>
        <taxon>Tracheophyta</taxon>
        <taxon>Spermatophyta</taxon>
        <taxon>Magnoliopsida</taxon>
        <taxon>Liliopsida</taxon>
        <taxon>Poales</taxon>
        <taxon>Poaceae</taxon>
        <taxon>PACMAD clade</taxon>
        <taxon>Panicoideae</taxon>
        <taxon>Panicodae</taxon>
        <taxon>Paniceae</taxon>
        <taxon>Melinidinae</taxon>
        <taxon>Urochloa</taxon>
    </lineage>
</organism>
<proteinExistence type="predicted"/>
<dbReference type="Gene3D" id="3.30.30.10">
    <property type="entry name" value="Knottin, scorpion toxin-like"/>
    <property type="match status" value="1"/>
</dbReference>
<protein>
    <recommendedName>
        <fullName evidence="4">Knottin scorpion toxin-like domain-containing protein</fullName>
    </recommendedName>
</protein>
<feature type="signal peptide" evidence="1">
    <location>
        <begin position="1"/>
        <end position="33"/>
    </location>
</feature>
<keyword evidence="1" id="KW-0732">Signal</keyword>
<feature type="chain" id="PRO_5044759174" description="Knottin scorpion toxin-like domain-containing protein" evidence="1">
    <location>
        <begin position="34"/>
        <end position="103"/>
    </location>
</feature>
<reference evidence="2 3" key="2">
    <citation type="submission" date="2024-10" db="EMBL/GenBank/DDBJ databases">
        <authorList>
            <person name="Ryan C."/>
        </authorList>
    </citation>
    <scope>NUCLEOTIDE SEQUENCE [LARGE SCALE GENOMIC DNA]</scope>
</reference>
<evidence type="ECO:0000313" key="3">
    <source>
        <dbReference type="Proteomes" id="UP001497457"/>
    </source>
</evidence>
<name>A0ABC9AZH7_9POAL</name>
<dbReference type="SUPFAM" id="SSF57095">
    <property type="entry name" value="Scorpion toxin-like"/>
    <property type="match status" value="1"/>
</dbReference>
<dbReference type="AlphaFoldDB" id="A0ABC9AZH7"/>
<keyword evidence="3" id="KW-1185">Reference proteome</keyword>
<gene>
    <name evidence="2" type="ORF">URODEC1_LOCUS60332</name>
</gene>
<accession>A0ABC9AZH7</accession>
<evidence type="ECO:0008006" key="4">
    <source>
        <dbReference type="Google" id="ProtNLM"/>
    </source>
</evidence>
<dbReference type="EMBL" id="OZ075134">
    <property type="protein sequence ID" value="CAL4990627.1"/>
    <property type="molecule type" value="Genomic_DNA"/>
</dbReference>
<reference evidence="3" key="1">
    <citation type="submission" date="2024-06" db="EMBL/GenBank/DDBJ databases">
        <authorList>
            <person name="Ryan C."/>
        </authorList>
    </citation>
    <scope>NUCLEOTIDE SEQUENCE [LARGE SCALE GENOMIC DNA]</scope>
</reference>
<evidence type="ECO:0000313" key="2">
    <source>
        <dbReference type="EMBL" id="CAL4990627.1"/>
    </source>
</evidence>
<dbReference type="InterPro" id="IPR036574">
    <property type="entry name" value="Scorpion_toxin-like_sf"/>
</dbReference>
<dbReference type="Proteomes" id="UP001497457">
    <property type="component" value="Chromosome 24b"/>
</dbReference>
<evidence type="ECO:0000256" key="1">
    <source>
        <dbReference type="SAM" id="SignalP"/>
    </source>
</evidence>
<sequence length="103" mass="11529">MTPYNLRMEPSPRKNLSAAAATILLLIILTAESSESSRDGCNEHLSGRYEGVCWRFIKDDDCSIVCRGENSDNIYGFCQNFQCWCYTKCESKIVAPAGTPIRP</sequence>